<dbReference type="Pfam" id="PF04297">
    <property type="entry name" value="UPF0122"/>
    <property type="match status" value="1"/>
</dbReference>
<evidence type="ECO:0000313" key="6">
    <source>
        <dbReference type="Proteomes" id="UP000255367"/>
    </source>
</evidence>
<dbReference type="InterPro" id="IPR013324">
    <property type="entry name" value="RNA_pol_sigma_r3/r4-like"/>
</dbReference>
<comment type="similarity">
    <text evidence="1 3">Belongs to the UPF0122 family.</text>
</comment>
<dbReference type="InterPro" id="IPR054831">
    <property type="entry name" value="UPF0122_fam_protein"/>
</dbReference>
<dbReference type="NCBIfam" id="NF045758">
    <property type="entry name" value="YlxM"/>
    <property type="match status" value="1"/>
</dbReference>
<dbReference type="HAMAP" id="MF_00245">
    <property type="entry name" value="UPF0122"/>
    <property type="match status" value="1"/>
</dbReference>
<evidence type="ECO:0000313" key="5">
    <source>
        <dbReference type="EMBL" id="SUP42109.1"/>
    </source>
</evidence>
<dbReference type="OrthoDB" id="6392at2"/>
<dbReference type="Proteomes" id="UP000255367">
    <property type="component" value="Unassembled WGS sequence"/>
</dbReference>
<dbReference type="RefSeq" id="WP_115309988.1">
    <property type="nucleotide sequence ID" value="NZ_UHIO01000001.1"/>
</dbReference>
<dbReference type="GO" id="GO:0003677">
    <property type="term" value="F:DNA binding"/>
    <property type="evidence" value="ECO:0007669"/>
    <property type="project" value="UniProtKB-KW"/>
</dbReference>
<dbReference type="Gene3D" id="1.10.10.10">
    <property type="entry name" value="Winged helix-like DNA-binding domain superfamily/Winged helix DNA-binding domain"/>
    <property type="match status" value="1"/>
</dbReference>
<protein>
    <recommendedName>
        <fullName evidence="3">UPF0122 protein NCTC12020_00772</fullName>
    </recommendedName>
</protein>
<dbReference type="EMBL" id="UHIO01000001">
    <property type="protein sequence ID" value="SUP42109.1"/>
    <property type="molecule type" value="Genomic_DNA"/>
</dbReference>
<dbReference type="AlphaFoldDB" id="A0A380NJB5"/>
<evidence type="ECO:0000256" key="3">
    <source>
        <dbReference type="HAMAP-Rule" id="MF_00245"/>
    </source>
</evidence>
<dbReference type="InterPro" id="IPR036388">
    <property type="entry name" value="WH-like_DNA-bd_sf"/>
</dbReference>
<dbReference type="InterPro" id="IPR007394">
    <property type="entry name" value="UPF0122"/>
</dbReference>
<dbReference type="PANTHER" id="PTHR40083:SF1">
    <property type="entry name" value="UPF0122 PROTEIN YLXM"/>
    <property type="match status" value="1"/>
</dbReference>
<dbReference type="SUPFAM" id="SSF88659">
    <property type="entry name" value="Sigma3 and sigma4 domains of RNA polymerase sigma factors"/>
    <property type="match status" value="1"/>
</dbReference>
<evidence type="ECO:0000256" key="4">
    <source>
        <dbReference type="SAM" id="Coils"/>
    </source>
</evidence>
<evidence type="ECO:0000256" key="1">
    <source>
        <dbReference type="ARBA" id="ARBA00008720"/>
    </source>
</evidence>
<sequence>MEERVLISLLLDFYGALLTERQKQCLVLHHEDDMSLGEIAEQLGVSRQAIYDNIERARQLLEMYESKLHLVAQYEQRESLVAAMRKELAHLQSRMKDAEFQTSTNTLYQLVAQMEG</sequence>
<dbReference type="NCBIfam" id="NF001072">
    <property type="entry name" value="PRK00118.2-2"/>
    <property type="match status" value="1"/>
</dbReference>
<feature type="coiled-coil region" evidence="4">
    <location>
        <begin position="47"/>
        <end position="101"/>
    </location>
</feature>
<keyword evidence="5" id="KW-0238">DNA-binding</keyword>
<name>A0A380NJB5_9FIRM</name>
<proteinExistence type="inferred from homology"/>
<organism evidence="5 6">
    <name type="scientific">Veillonella criceti</name>
    <dbReference type="NCBI Taxonomy" id="103891"/>
    <lineage>
        <taxon>Bacteria</taxon>
        <taxon>Bacillati</taxon>
        <taxon>Bacillota</taxon>
        <taxon>Negativicutes</taxon>
        <taxon>Veillonellales</taxon>
        <taxon>Veillonellaceae</taxon>
        <taxon>Veillonella</taxon>
    </lineage>
</organism>
<accession>A0A380NJB5</accession>
<keyword evidence="4" id="KW-0175">Coiled coil</keyword>
<keyword evidence="6" id="KW-1185">Reference proteome</keyword>
<comment type="function">
    <text evidence="2 3">Might take part in the signal recognition particle (SRP) pathway. This is inferred from the conservation of its genetic proximity to ftsY/ffh. May be a regulatory protein.</text>
</comment>
<dbReference type="PANTHER" id="PTHR40083">
    <property type="entry name" value="UPF0122 PROTEIN CBO2450/CLC_2298"/>
    <property type="match status" value="1"/>
</dbReference>
<evidence type="ECO:0000256" key="2">
    <source>
        <dbReference type="ARBA" id="ARBA00024764"/>
    </source>
</evidence>
<reference evidence="5 6" key="1">
    <citation type="submission" date="2018-06" db="EMBL/GenBank/DDBJ databases">
        <authorList>
            <consortium name="Pathogen Informatics"/>
            <person name="Doyle S."/>
        </authorList>
    </citation>
    <scope>NUCLEOTIDE SEQUENCE [LARGE SCALE GENOMIC DNA]</scope>
    <source>
        <strain evidence="5 6">NCTC12020</strain>
    </source>
</reference>
<gene>
    <name evidence="5" type="ORF">NCTC12020_00772</name>
</gene>